<dbReference type="Pfam" id="PF01047">
    <property type="entry name" value="MarR"/>
    <property type="match status" value="1"/>
</dbReference>
<reference evidence="2 3" key="1">
    <citation type="submission" date="2019-12" db="EMBL/GenBank/DDBJ databases">
        <title>Genomic-based taxomic classification of the family Erythrobacteraceae.</title>
        <authorList>
            <person name="Xu L."/>
        </authorList>
    </citation>
    <scope>NUCLEOTIDE SEQUENCE [LARGE SCALE GENOMIC DNA]</scope>
    <source>
        <strain evidence="2 3">LMG 29518</strain>
    </source>
</reference>
<dbReference type="Proteomes" id="UP000438476">
    <property type="component" value="Unassembled WGS sequence"/>
</dbReference>
<name>A0A6I4T3W1_9SPHN</name>
<dbReference type="RefSeq" id="WP_160735410.1">
    <property type="nucleotide sequence ID" value="NZ_WTYT01000002.1"/>
</dbReference>
<dbReference type="EMBL" id="WTYT01000002">
    <property type="protein sequence ID" value="MXO64952.1"/>
    <property type="molecule type" value="Genomic_DNA"/>
</dbReference>
<dbReference type="PANTHER" id="PTHR33164:SF43">
    <property type="entry name" value="HTH-TYPE TRANSCRIPTIONAL REPRESSOR YETL"/>
    <property type="match status" value="1"/>
</dbReference>
<dbReference type="Gene3D" id="1.10.10.10">
    <property type="entry name" value="Winged helix-like DNA-binding domain superfamily/Winged helix DNA-binding domain"/>
    <property type="match status" value="1"/>
</dbReference>
<dbReference type="InterPro" id="IPR036388">
    <property type="entry name" value="WH-like_DNA-bd_sf"/>
</dbReference>
<dbReference type="InterPro" id="IPR000835">
    <property type="entry name" value="HTH_MarR-typ"/>
</dbReference>
<organism evidence="2 3">
    <name type="scientific">Altericroceibacterium endophyticum</name>
    <dbReference type="NCBI Taxonomy" id="1808508"/>
    <lineage>
        <taxon>Bacteria</taxon>
        <taxon>Pseudomonadati</taxon>
        <taxon>Pseudomonadota</taxon>
        <taxon>Alphaproteobacteria</taxon>
        <taxon>Sphingomonadales</taxon>
        <taxon>Erythrobacteraceae</taxon>
        <taxon>Altericroceibacterium</taxon>
    </lineage>
</organism>
<protein>
    <submittedName>
        <fullName evidence="2">MarR family transcriptional regulator</fullName>
    </submittedName>
</protein>
<dbReference type="GO" id="GO:0006950">
    <property type="term" value="P:response to stress"/>
    <property type="evidence" value="ECO:0007669"/>
    <property type="project" value="TreeGrafter"/>
</dbReference>
<dbReference type="GO" id="GO:0003700">
    <property type="term" value="F:DNA-binding transcription factor activity"/>
    <property type="evidence" value="ECO:0007669"/>
    <property type="project" value="InterPro"/>
</dbReference>
<dbReference type="SMART" id="SM00347">
    <property type="entry name" value="HTH_MARR"/>
    <property type="match status" value="1"/>
</dbReference>
<dbReference type="PRINTS" id="PR00598">
    <property type="entry name" value="HTHMARR"/>
</dbReference>
<comment type="caution">
    <text evidence="2">The sequence shown here is derived from an EMBL/GenBank/DDBJ whole genome shotgun (WGS) entry which is preliminary data.</text>
</comment>
<feature type="domain" description="HTH marR-type" evidence="1">
    <location>
        <begin position="16"/>
        <end position="148"/>
    </location>
</feature>
<dbReference type="AlphaFoldDB" id="A0A6I4T3W1"/>
<proteinExistence type="predicted"/>
<accession>A0A6I4T3W1</accession>
<sequence length="156" mass="17390">MSKAIYDPGEAGFKLARSPFYLMAHADHKYHDDMDAVLAKRGMSKSIYRIMTVLRETEPASIGEITEDALLKRSTVSRIVDRMLESGFVVTAPAEEDARITQVSLTEAGHAQLREMTPIINRQFVRATQGIAEEELAQLVKTLQKIGENLSKSPIE</sequence>
<dbReference type="PROSITE" id="PS50995">
    <property type="entry name" value="HTH_MARR_2"/>
    <property type="match status" value="1"/>
</dbReference>
<gene>
    <name evidence="2" type="ORF">GRI91_04220</name>
</gene>
<dbReference type="OrthoDB" id="8684664at2"/>
<dbReference type="InterPro" id="IPR036390">
    <property type="entry name" value="WH_DNA-bd_sf"/>
</dbReference>
<evidence type="ECO:0000259" key="1">
    <source>
        <dbReference type="PROSITE" id="PS50995"/>
    </source>
</evidence>
<keyword evidence="3" id="KW-1185">Reference proteome</keyword>
<dbReference type="InterPro" id="IPR039422">
    <property type="entry name" value="MarR/SlyA-like"/>
</dbReference>
<evidence type="ECO:0000313" key="2">
    <source>
        <dbReference type="EMBL" id="MXO64952.1"/>
    </source>
</evidence>
<dbReference type="SUPFAM" id="SSF46785">
    <property type="entry name" value="Winged helix' DNA-binding domain"/>
    <property type="match status" value="1"/>
</dbReference>
<dbReference type="PANTHER" id="PTHR33164">
    <property type="entry name" value="TRANSCRIPTIONAL REGULATOR, MARR FAMILY"/>
    <property type="match status" value="1"/>
</dbReference>
<evidence type="ECO:0000313" key="3">
    <source>
        <dbReference type="Proteomes" id="UP000438476"/>
    </source>
</evidence>